<evidence type="ECO:0008006" key="3">
    <source>
        <dbReference type="Google" id="ProtNLM"/>
    </source>
</evidence>
<keyword evidence="2" id="KW-1185">Reference proteome</keyword>
<sequence length="282" mass="33127">MIKNDLEERVANWVTVAKGDNDFDTIFKLGRHRFLQAMRRQFMSMPPWSYINIQIVSLMCHVLKAEENEQFEKLVYCVPPEILQRMFETHRHNWMDKKKKKKPHQISTLKNHQEYLDYLDKEKFVSHRFVSTYSPHLNPKCHCFHRIIKVVHNMQLFAPVLYSEHWWMYVLDVVQREIFVLDSKNIVSSSDERTSLNKFAAGAPSKFKKGLHSLLPRYINIPGQPNEFDCAVKKIVIKIILSKENSLKAKAIKEAHDIRVTRPGAALRTPYVQISTPDLPSK</sequence>
<accession>A0ABU6ZW98</accession>
<dbReference type="SUPFAM" id="SSF54001">
    <property type="entry name" value="Cysteine proteinases"/>
    <property type="match status" value="1"/>
</dbReference>
<organism evidence="1 2">
    <name type="scientific">Stylosanthes scabra</name>
    <dbReference type="NCBI Taxonomy" id="79078"/>
    <lineage>
        <taxon>Eukaryota</taxon>
        <taxon>Viridiplantae</taxon>
        <taxon>Streptophyta</taxon>
        <taxon>Embryophyta</taxon>
        <taxon>Tracheophyta</taxon>
        <taxon>Spermatophyta</taxon>
        <taxon>Magnoliopsida</taxon>
        <taxon>eudicotyledons</taxon>
        <taxon>Gunneridae</taxon>
        <taxon>Pentapetalae</taxon>
        <taxon>rosids</taxon>
        <taxon>fabids</taxon>
        <taxon>Fabales</taxon>
        <taxon>Fabaceae</taxon>
        <taxon>Papilionoideae</taxon>
        <taxon>50 kb inversion clade</taxon>
        <taxon>dalbergioids sensu lato</taxon>
        <taxon>Dalbergieae</taxon>
        <taxon>Pterocarpus clade</taxon>
        <taxon>Stylosanthes</taxon>
    </lineage>
</organism>
<evidence type="ECO:0000313" key="2">
    <source>
        <dbReference type="Proteomes" id="UP001341840"/>
    </source>
</evidence>
<protein>
    <recommendedName>
        <fullName evidence="3">Ubiquitin-like protease family profile domain-containing protein</fullName>
    </recommendedName>
</protein>
<name>A0ABU6ZW98_9FABA</name>
<reference evidence="1 2" key="1">
    <citation type="journal article" date="2023" name="Plants (Basel)">
        <title>Bridging the Gap: Combining Genomics and Transcriptomics Approaches to Understand Stylosanthes scabra, an Orphan Legume from the Brazilian Caatinga.</title>
        <authorList>
            <person name="Ferreira-Neto J.R.C."/>
            <person name="da Silva M.D."/>
            <person name="Binneck E."/>
            <person name="de Melo N.F."/>
            <person name="da Silva R.H."/>
            <person name="de Melo A.L.T.M."/>
            <person name="Pandolfi V."/>
            <person name="Bustamante F.O."/>
            <person name="Brasileiro-Vidal A.C."/>
            <person name="Benko-Iseppon A.M."/>
        </authorList>
    </citation>
    <scope>NUCLEOTIDE SEQUENCE [LARGE SCALE GENOMIC DNA]</scope>
    <source>
        <tissue evidence="1">Leaves</tissue>
    </source>
</reference>
<dbReference type="EMBL" id="JASCZI010274773">
    <property type="protein sequence ID" value="MED6226200.1"/>
    <property type="molecule type" value="Genomic_DNA"/>
</dbReference>
<dbReference type="Proteomes" id="UP001341840">
    <property type="component" value="Unassembled WGS sequence"/>
</dbReference>
<dbReference type="InterPro" id="IPR038765">
    <property type="entry name" value="Papain-like_cys_pep_sf"/>
</dbReference>
<proteinExistence type="predicted"/>
<gene>
    <name evidence="1" type="ORF">PIB30_101122</name>
</gene>
<comment type="caution">
    <text evidence="1">The sequence shown here is derived from an EMBL/GenBank/DDBJ whole genome shotgun (WGS) entry which is preliminary data.</text>
</comment>
<dbReference type="Gene3D" id="3.40.395.10">
    <property type="entry name" value="Adenoviral Proteinase, Chain A"/>
    <property type="match status" value="1"/>
</dbReference>
<evidence type="ECO:0000313" key="1">
    <source>
        <dbReference type="EMBL" id="MED6226200.1"/>
    </source>
</evidence>